<evidence type="ECO:0000313" key="2">
    <source>
        <dbReference type="Proteomes" id="UP001172457"/>
    </source>
</evidence>
<protein>
    <submittedName>
        <fullName evidence="1">Uncharacterized protein</fullName>
    </submittedName>
</protein>
<dbReference type="InterPro" id="IPR022251">
    <property type="entry name" value="DUF3774_wound-induced"/>
</dbReference>
<comment type="caution">
    <text evidence="1">The sequence shown here is derived from an EMBL/GenBank/DDBJ whole genome shotgun (WGS) entry which is preliminary data.</text>
</comment>
<keyword evidence="2" id="KW-1185">Reference proteome</keyword>
<gene>
    <name evidence="1" type="ORF">OSB04_022487</name>
</gene>
<dbReference type="PANTHER" id="PTHR33090">
    <property type="entry name" value="DUF3774 DOMAIN PROTEIN-RELATED"/>
    <property type="match status" value="1"/>
</dbReference>
<organism evidence="1 2">
    <name type="scientific">Centaurea solstitialis</name>
    <name type="common">yellow star-thistle</name>
    <dbReference type="NCBI Taxonomy" id="347529"/>
    <lineage>
        <taxon>Eukaryota</taxon>
        <taxon>Viridiplantae</taxon>
        <taxon>Streptophyta</taxon>
        <taxon>Embryophyta</taxon>
        <taxon>Tracheophyta</taxon>
        <taxon>Spermatophyta</taxon>
        <taxon>Magnoliopsida</taxon>
        <taxon>eudicotyledons</taxon>
        <taxon>Gunneridae</taxon>
        <taxon>Pentapetalae</taxon>
        <taxon>asterids</taxon>
        <taxon>campanulids</taxon>
        <taxon>Asterales</taxon>
        <taxon>Asteraceae</taxon>
        <taxon>Carduoideae</taxon>
        <taxon>Cardueae</taxon>
        <taxon>Centaureinae</taxon>
        <taxon>Centaurea</taxon>
    </lineage>
</organism>
<evidence type="ECO:0000313" key="1">
    <source>
        <dbReference type="EMBL" id="KAJ9549944.1"/>
    </source>
</evidence>
<sequence>MSCSSISRVWMAAGVAIVNGHTDQGCKLKSLVTNSFRHANFNSSQFLRPFSSLLLSNVSVSGDRKTTQSDDSIRQVMYINCWGPS</sequence>
<dbReference type="Pfam" id="PF12609">
    <property type="entry name" value="DUF3774"/>
    <property type="match status" value="1"/>
</dbReference>
<dbReference type="Proteomes" id="UP001172457">
    <property type="component" value="Chromosome 5"/>
</dbReference>
<dbReference type="AlphaFoldDB" id="A0AA38SWA3"/>
<proteinExistence type="predicted"/>
<accession>A0AA38SWA3</accession>
<dbReference type="EMBL" id="JARYMX010000005">
    <property type="protein sequence ID" value="KAJ9549944.1"/>
    <property type="molecule type" value="Genomic_DNA"/>
</dbReference>
<reference evidence="1" key="1">
    <citation type="submission" date="2023-03" db="EMBL/GenBank/DDBJ databases">
        <title>Chromosome-scale reference genome and RAD-based genetic map of yellow starthistle (Centaurea solstitialis) reveal putative structural variation and QTLs associated with invader traits.</title>
        <authorList>
            <person name="Reatini B."/>
            <person name="Cang F.A."/>
            <person name="Jiang Q."/>
            <person name="Mckibben M.T.W."/>
            <person name="Barker M.S."/>
            <person name="Rieseberg L.H."/>
            <person name="Dlugosch K.M."/>
        </authorList>
    </citation>
    <scope>NUCLEOTIDE SEQUENCE</scope>
    <source>
        <strain evidence="1">CAN-66</strain>
        <tissue evidence="1">Leaf</tissue>
    </source>
</reference>
<name>A0AA38SWA3_9ASTR</name>